<dbReference type="AlphaFoldDB" id="A0A0N7L5U8"/>
<dbReference type="OrthoDB" id="10249111at2759"/>
<evidence type="ECO:0000313" key="3">
    <source>
        <dbReference type="Proteomes" id="UP000054928"/>
    </source>
</evidence>
<dbReference type="InterPro" id="IPR005142">
    <property type="entry name" value="eRF1_3"/>
</dbReference>
<dbReference type="Proteomes" id="UP000054928">
    <property type="component" value="Unassembled WGS sequence"/>
</dbReference>
<dbReference type="EMBL" id="CCYD01000645">
    <property type="protein sequence ID" value="CEG42475.1"/>
    <property type="molecule type" value="Genomic_DNA"/>
</dbReference>
<feature type="domain" description="eRF1" evidence="1">
    <location>
        <begin position="26"/>
        <end position="76"/>
    </location>
</feature>
<accession>A0A0N7L5U8</accession>
<sequence length="81" mass="9805">MPFIIWSQACAGRSTHQFSYMWRIRRQWKCLERFFSMLHNDQDCAYYDFEHIIRANFNTAIETLMISDARDISQRVANTLH</sequence>
<dbReference type="InterPro" id="IPR029064">
    <property type="entry name" value="Ribosomal_eL30-like_sf"/>
</dbReference>
<dbReference type="Pfam" id="PF03465">
    <property type="entry name" value="eRF1_3"/>
    <property type="match status" value="1"/>
</dbReference>
<dbReference type="GeneID" id="36409681"/>
<reference evidence="3" key="1">
    <citation type="submission" date="2014-09" db="EMBL/GenBank/DDBJ databases">
        <authorList>
            <person name="Sharma Rahul"/>
            <person name="Thines Marco"/>
        </authorList>
    </citation>
    <scope>NUCLEOTIDE SEQUENCE [LARGE SCALE GENOMIC DNA]</scope>
</reference>
<name>A0A0N7L5U8_PLAHL</name>
<keyword evidence="3" id="KW-1185">Reference proteome</keyword>
<dbReference type="STRING" id="4781.A0A0N7L5U8"/>
<dbReference type="Gene3D" id="3.30.1330.30">
    <property type="match status" value="1"/>
</dbReference>
<evidence type="ECO:0000313" key="2">
    <source>
        <dbReference type="EMBL" id="CEG42475.1"/>
    </source>
</evidence>
<organism evidence="2 3">
    <name type="scientific">Plasmopara halstedii</name>
    <name type="common">Downy mildew of sunflower</name>
    <dbReference type="NCBI Taxonomy" id="4781"/>
    <lineage>
        <taxon>Eukaryota</taxon>
        <taxon>Sar</taxon>
        <taxon>Stramenopiles</taxon>
        <taxon>Oomycota</taxon>
        <taxon>Peronosporomycetes</taxon>
        <taxon>Peronosporales</taxon>
        <taxon>Peronosporaceae</taxon>
        <taxon>Plasmopara</taxon>
    </lineage>
</organism>
<dbReference type="SUPFAM" id="SSF55315">
    <property type="entry name" value="L30e-like"/>
    <property type="match status" value="1"/>
</dbReference>
<dbReference type="RefSeq" id="XP_024578844.1">
    <property type="nucleotide sequence ID" value="XM_024728360.2"/>
</dbReference>
<proteinExistence type="predicted"/>
<evidence type="ECO:0000259" key="1">
    <source>
        <dbReference type="Pfam" id="PF03465"/>
    </source>
</evidence>
<protein>
    <submittedName>
        <fullName evidence="2">ERF1 domain 3</fullName>
    </submittedName>
</protein>